<feature type="binding site" evidence="4">
    <location>
        <position position="130"/>
    </location>
    <ligand>
        <name>S-adenosyl-L-methionine</name>
        <dbReference type="ChEBI" id="CHEBI:59789"/>
    </ligand>
</feature>
<name>A0ABW0LM07_9BACI</name>
<dbReference type="EMBL" id="JBHSMC010000029">
    <property type="protein sequence ID" value="MFC5466684.1"/>
    <property type="molecule type" value="Genomic_DNA"/>
</dbReference>
<evidence type="ECO:0000256" key="2">
    <source>
        <dbReference type="ARBA" id="ARBA00022679"/>
    </source>
</evidence>
<comment type="subunit">
    <text evidence="4">Homodimer.</text>
</comment>
<dbReference type="HAMAP" id="MF_02217">
    <property type="entry name" value="TrmR_methyltr"/>
    <property type="match status" value="1"/>
</dbReference>
<keyword evidence="1 4" id="KW-0489">Methyltransferase</keyword>
<dbReference type="EC" id="2.1.1.-" evidence="4"/>
<comment type="similarity">
    <text evidence="4">Belongs to the class I-like SAM-binding methyltransferase superfamily. Cation-dependent O-methyltransferase family.</text>
</comment>
<feature type="binding site" evidence="4">
    <location>
        <position position="156"/>
    </location>
    <ligand>
        <name>Mg(2+)</name>
        <dbReference type="ChEBI" id="CHEBI:18420"/>
    </ligand>
</feature>
<feature type="binding site" evidence="4">
    <location>
        <position position="157"/>
    </location>
    <ligand>
        <name>Mg(2+)</name>
        <dbReference type="ChEBI" id="CHEBI:18420"/>
    </ligand>
</feature>
<dbReference type="InterPro" id="IPR029063">
    <property type="entry name" value="SAM-dependent_MTases_sf"/>
</dbReference>
<keyword evidence="6" id="KW-1185">Reference proteome</keyword>
<comment type="caution">
    <text evidence="4">Lacks conserved residue(s) required for the propagation of feature annotation.</text>
</comment>
<feature type="binding site" evidence="4">
    <location>
        <position position="82"/>
    </location>
    <ligand>
        <name>S-adenosyl-L-methionine</name>
        <dbReference type="ChEBI" id="CHEBI:59789"/>
    </ligand>
</feature>
<dbReference type="InterPro" id="IPR002935">
    <property type="entry name" value="SAM_O-MeTrfase"/>
</dbReference>
<dbReference type="PROSITE" id="PS51682">
    <property type="entry name" value="SAM_OMT_I"/>
    <property type="match status" value="1"/>
</dbReference>
<proteinExistence type="inferred from homology"/>
<evidence type="ECO:0000256" key="3">
    <source>
        <dbReference type="ARBA" id="ARBA00022691"/>
    </source>
</evidence>
<dbReference type="PANTHER" id="PTHR10509">
    <property type="entry name" value="O-METHYLTRANSFERASE-RELATED"/>
    <property type="match status" value="1"/>
</dbReference>
<evidence type="ECO:0000256" key="4">
    <source>
        <dbReference type="HAMAP-Rule" id="MF_02217"/>
    </source>
</evidence>
<accession>A0ABW0LM07</accession>
<dbReference type="Proteomes" id="UP001596147">
    <property type="component" value="Unassembled WGS sequence"/>
</dbReference>
<comment type="function">
    <text evidence="4">Catalyzes the methylation of 5-hydroxyuridine (ho5U) to form 5-methoxyuridine (mo5U) at position 34 in tRNAs.</text>
</comment>
<dbReference type="CDD" id="cd02440">
    <property type="entry name" value="AdoMet_MTases"/>
    <property type="match status" value="1"/>
</dbReference>
<feature type="binding site" evidence="4">
    <location>
        <position position="130"/>
    </location>
    <ligand>
        <name>Mg(2+)</name>
        <dbReference type="ChEBI" id="CHEBI:18420"/>
    </ligand>
</feature>
<dbReference type="SUPFAM" id="SSF53335">
    <property type="entry name" value="S-adenosyl-L-methionine-dependent methyltransferases"/>
    <property type="match status" value="1"/>
</dbReference>
<gene>
    <name evidence="4" type="primary">trmR</name>
    <name evidence="5" type="ORF">ACFPM4_18320</name>
</gene>
<feature type="binding site" evidence="4">
    <location>
        <position position="65"/>
    </location>
    <ligand>
        <name>S-adenosyl-L-methionine</name>
        <dbReference type="ChEBI" id="CHEBI:59789"/>
    </ligand>
</feature>
<dbReference type="RefSeq" id="WP_382355034.1">
    <property type="nucleotide sequence ID" value="NZ_JBHSMC010000029.1"/>
</dbReference>
<keyword evidence="2 4" id="KW-0808">Transferase</keyword>
<dbReference type="Pfam" id="PF01596">
    <property type="entry name" value="Methyltransf_3"/>
    <property type="match status" value="1"/>
</dbReference>
<keyword evidence="3 4" id="KW-0949">S-adenosyl-L-methionine</keyword>
<evidence type="ECO:0000313" key="5">
    <source>
        <dbReference type="EMBL" id="MFC5466684.1"/>
    </source>
</evidence>
<organism evidence="5 6">
    <name type="scientific">Lederbergia graminis</name>
    <dbReference type="NCBI Taxonomy" id="735518"/>
    <lineage>
        <taxon>Bacteria</taxon>
        <taxon>Bacillati</taxon>
        <taxon>Bacillota</taxon>
        <taxon>Bacilli</taxon>
        <taxon>Bacillales</taxon>
        <taxon>Bacillaceae</taxon>
        <taxon>Lederbergia</taxon>
    </lineage>
</organism>
<dbReference type="InterPro" id="IPR043675">
    <property type="entry name" value="TrmR_methyltr"/>
</dbReference>
<keyword evidence="4" id="KW-0819">tRNA processing</keyword>
<dbReference type="Gene3D" id="3.40.50.150">
    <property type="entry name" value="Vaccinia Virus protein VP39"/>
    <property type="match status" value="1"/>
</dbReference>
<feature type="binding site" evidence="4">
    <location>
        <position position="35"/>
    </location>
    <ligand>
        <name>S-adenosyl-L-methionine</name>
        <dbReference type="ChEBI" id="CHEBI:59789"/>
    </ligand>
</feature>
<protein>
    <recommendedName>
        <fullName evidence="4">tRNA 5-hydroxyuridine methyltransferase</fullName>
        <ecNumber evidence="4">2.1.1.-</ecNumber>
    </recommendedName>
    <alternativeName>
        <fullName evidence="4">ho5U methyltransferase</fullName>
    </alternativeName>
</protein>
<dbReference type="GO" id="GO:0008168">
    <property type="term" value="F:methyltransferase activity"/>
    <property type="evidence" value="ECO:0007669"/>
    <property type="project" value="UniProtKB-KW"/>
</dbReference>
<evidence type="ECO:0000313" key="6">
    <source>
        <dbReference type="Proteomes" id="UP001596147"/>
    </source>
</evidence>
<comment type="caution">
    <text evidence="5">The sequence shown here is derived from an EMBL/GenBank/DDBJ whole genome shotgun (WGS) entry which is preliminary data.</text>
</comment>
<keyword evidence="4" id="KW-0460">Magnesium</keyword>
<sequence>MKDAIDQYLEGLLPERSELFQQLEQFAKENKIPIMEPMGIETLLQLLRIQGPKRILEIGTAIGYSALRMVDAIDDVHVVTLEMDETRAKQAEDNIVQAGMANRITIIKGNALELFGEVKDLGPFDAIFIDAAKGQYTRFFEIYEPLLTNNGCIYSDNVLFKGLVALEPTGENKRLENIAKKIRGYNQWLMNNQSYRTVIIPTGDGLAISRKIK</sequence>
<evidence type="ECO:0000256" key="1">
    <source>
        <dbReference type="ARBA" id="ARBA00022603"/>
    </source>
</evidence>
<dbReference type="InterPro" id="IPR050362">
    <property type="entry name" value="Cation-dep_OMT"/>
</dbReference>
<dbReference type="GO" id="GO:0032259">
    <property type="term" value="P:methylation"/>
    <property type="evidence" value="ECO:0007669"/>
    <property type="project" value="UniProtKB-KW"/>
</dbReference>
<keyword evidence="4" id="KW-0479">Metal-binding</keyword>
<dbReference type="PANTHER" id="PTHR10509:SF14">
    <property type="entry name" value="CAFFEOYL-COA O-METHYLTRANSFERASE 3-RELATED"/>
    <property type="match status" value="1"/>
</dbReference>
<reference evidence="6" key="1">
    <citation type="journal article" date="2019" name="Int. J. Syst. Evol. Microbiol.">
        <title>The Global Catalogue of Microorganisms (GCM) 10K type strain sequencing project: providing services to taxonomists for standard genome sequencing and annotation.</title>
        <authorList>
            <consortium name="The Broad Institute Genomics Platform"/>
            <consortium name="The Broad Institute Genome Sequencing Center for Infectious Disease"/>
            <person name="Wu L."/>
            <person name="Ma J."/>
        </authorList>
    </citation>
    <scope>NUCLEOTIDE SEQUENCE [LARGE SCALE GENOMIC DNA]</scope>
    <source>
        <strain evidence="6">CGMCC 1.12237</strain>
    </source>
</reference>
<comment type="catalytic activity">
    <reaction evidence="4">
        <text>5-hydroxyuridine(34) in tRNA + S-adenosyl-L-methionine = 5-methoxyuridine(34) in tRNA + S-adenosyl-L-homocysteine + H(+)</text>
        <dbReference type="Rhea" id="RHEA:60524"/>
        <dbReference type="Rhea" id="RHEA-COMP:13381"/>
        <dbReference type="Rhea" id="RHEA-COMP:15591"/>
        <dbReference type="ChEBI" id="CHEBI:15378"/>
        <dbReference type="ChEBI" id="CHEBI:57856"/>
        <dbReference type="ChEBI" id="CHEBI:59789"/>
        <dbReference type="ChEBI" id="CHEBI:136877"/>
        <dbReference type="ChEBI" id="CHEBI:143860"/>
    </reaction>
</comment>